<comment type="caution">
    <text evidence="2">The sequence shown here is derived from an EMBL/GenBank/DDBJ whole genome shotgun (WGS) entry which is preliminary data.</text>
</comment>
<dbReference type="CDD" id="cd01822">
    <property type="entry name" value="Lysophospholipase_L1_like"/>
    <property type="match status" value="1"/>
</dbReference>
<dbReference type="Gene3D" id="3.40.50.1110">
    <property type="entry name" value="SGNH hydrolase"/>
    <property type="match status" value="1"/>
</dbReference>
<name>A0A328A867_9CAUL</name>
<feature type="domain" description="SGNH hydrolase-type esterase" evidence="1">
    <location>
        <begin position="37"/>
        <end position="196"/>
    </location>
</feature>
<dbReference type="AlphaFoldDB" id="A0A328A867"/>
<organism evidence="2 3">
    <name type="scientific">Phenylobacterium deserti</name>
    <dbReference type="NCBI Taxonomy" id="1914756"/>
    <lineage>
        <taxon>Bacteria</taxon>
        <taxon>Pseudomonadati</taxon>
        <taxon>Pseudomonadota</taxon>
        <taxon>Alphaproteobacteria</taxon>
        <taxon>Caulobacterales</taxon>
        <taxon>Caulobacteraceae</taxon>
        <taxon>Phenylobacterium</taxon>
    </lineage>
</organism>
<proteinExistence type="predicted"/>
<sequence length="214" mass="22157">MAETSDFSTTRRTLLAAGLAVWPVTALAARGKVVTMLGDSITAGLGLPAAAALPNQLHLALERMGVANVVRGAGVSGDTTAGGASRVNFSVQPDTSVCVVALGGNDLLRGIDPRTSRANLERILTRLRARRMGIVLAGIAAPPEIGRNYARDFNAIFPALARQYGAALYPDLLAGVGRRRALNQPDGIHPNAEGVKIIARGLAPVVAKALAARP</sequence>
<accession>A0A328A867</accession>
<keyword evidence="3" id="KW-1185">Reference proteome</keyword>
<dbReference type="InterPro" id="IPR013830">
    <property type="entry name" value="SGNH_hydro"/>
</dbReference>
<dbReference type="GO" id="GO:0004622">
    <property type="term" value="F:phosphatidylcholine lysophospholipase activity"/>
    <property type="evidence" value="ECO:0007669"/>
    <property type="project" value="TreeGrafter"/>
</dbReference>
<evidence type="ECO:0000259" key="1">
    <source>
        <dbReference type="Pfam" id="PF13472"/>
    </source>
</evidence>
<dbReference type="Proteomes" id="UP000249725">
    <property type="component" value="Unassembled WGS sequence"/>
</dbReference>
<evidence type="ECO:0000313" key="3">
    <source>
        <dbReference type="Proteomes" id="UP000249725"/>
    </source>
</evidence>
<dbReference type="PANTHER" id="PTHR30383">
    <property type="entry name" value="THIOESTERASE 1/PROTEASE 1/LYSOPHOSPHOLIPASE L1"/>
    <property type="match status" value="1"/>
</dbReference>
<dbReference type="RefSeq" id="WP_111516439.1">
    <property type="nucleotide sequence ID" value="NZ_QFYR01000006.1"/>
</dbReference>
<reference evidence="3" key="1">
    <citation type="submission" date="2018-05" db="EMBL/GenBank/DDBJ databases">
        <authorList>
            <person name="Li X."/>
        </authorList>
    </citation>
    <scope>NUCLEOTIDE SEQUENCE [LARGE SCALE GENOMIC DNA]</scope>
    <source>
        <strain evidence="3">YIM 73061</strain>
    </source>
</reference>
<dbReference type="InterPro" id="IPR036514">
    <property type="entry name" value="SGNH_hydro_sf"/>
</dbReference>
<dbReference type="PANTHER" id="PTHR30383:SF24">
    <property type="entry name" value="THIOESTERASE 1_PROTEASE 1_LYSOPHOSPHOLIPASE L1"/>
    <property type="match status" value="1"/>
</dbReference>
<protein>
    <submittedName>
        <fullName evidence="2">Arylesterase</fullName>
    </submittedName>
</protein>
<dbReference type="InterPro" id="IPR051532">
    <property type="entry name" value="Ester_Hydrolysis_Enzymes"/>
</dbReference>
<dbReference type="OrthoDB" id="9786188at2"/>
<gene>
    <name evidence="2" type="ORF">DJ018_18335</name>
</gene>
<dbReference type="EMBL" id="QFYR01000006">
    <property type="protein sequence ID" value="RAK50710.1"/>
    <property type="molecule type" value="Genomic_DNA"/>
</dbReference>
<evidence type="ECO:0000313" key="2">
    <source>
        <dbReference type="EMBL" id="RAK50710.1"/>
    </source>
</evidence>
<dbReference type="Pfam" id="PF13472">
    <property type="entry name" value="Lipase_GDSL_2"/>
    <property type="match status" value="1"/>
</dbReference>
<dbReference type="SUPFAM" id="SSF52266">
    <property type="entry name" value="SGNH hydrolase"/>
    <property type="match status" value="1"/>
</dbReference>